<dbReference type="AlphaFoldDB" id="A0A4V1XA74"/>
<keyword evidence="7 16" id="KW-0732">Signal</keyword>
<evidence type="ECO:0000256" key="4">
    <source>
        <dbReference type="ARBA" id="ARBA00022448"/>
    </source>
</evidence>
<feature type="signal peptide" evidence="16">
    <location>
        <begin position="1"/>
        <end position="28"/>
    </location>
</feature>
<evidence type="ECO:0000313" key="17">
    <source>
        <dbReference type="EMBL" id="RYP01759.1"/>
    </source>
</evidence>
<evidence type="ECO:0000256" key="9">
    <source>
        <dbReference type="ARBA" id="ARBA00022837"/>
    </source>
</evidence>
<keyword evidence="6 15" id="KW-0812">Transmembrane</keyword>
<keyword evidence="11" id="KW-0406">Ion transport</keyword>
<dbReference type="GO" id="GO:2001256">
    <property type="term" value="P:regulation of store-operated calcium entry"/>
    <property type="evidence" value="ECO:0007669"/>
    <property type="project" value="InterPro"/>
</dbReference>
<reference evidence="17 18" key="1">
    <citation type="submission" date="2018-06" db="EMBL/GenBank/DDBJ databases">
        <title>Complete Genomes of Monosporascus.</title>
        <authorList>
            <person name="Robinson A.J."/>
            <person name="Natvig D.O."/>
        </authorList>
    </citation>
    <scope>NUCLEOTIDE SEQUENCE [LARGE SCALE GENOMIC DNA]</scope>
    <source>
        <strain evidence="17 18">CBS 110550</strain>
    </source>
</reference>
<dbReference type="PANTHER" id="PTHR15929">
    <property type="entry name" value="STORE-OPERATED CALCIUM ENTRY-ASSOCIATED REGULATORY FACTOR"/>
    <property type="match status" value="1"/>
</dbReference>
<dbReference type="GO" id="GO:0005789">
    <property type="term" value="C:endoplasmic reticulum membrane"/>
    <property type="evidence" value="ECO:0007669"/>
    <property type="project" value="UniProtKB-SubCell"/>
</dbReference>
<evidence type="ECO:0000256" key="8">
    <source>
        <dbReference type="ARBA" id="ARBA00022824"/>
    </source>
</evidence>
<protein>
    <recommendedName>
        <fullName evidence="3">Store-operated calcium entry-associated regulatory factor</fullName>
    </recommendedName>
    <alternativeName>
        <fullName evidence="13">Transmembrane protein 66</fullName>
    </alternativeName>
</protein>
<name>A0A4V1XA74_9PEZI</name>
<keyword evidence="5" id="KW-0109">Calcium transport</keyword>
<dbReference type="InterPro" id="IPR009567">
    <property type="entry name" value="SARAF"/>
</dbReference>
<comment type="caution">
    <text evidence="17">The sequence shown here is derived from an EMBL/GenBank/DDBJ whole genome shotgun (WGS) entry which is preliminary data.</text>
</comment>
<comment type="subcellular location">
    <subcellularLocation>
        <location evidence="1">Endoplasmic reticulum membrane</location>
        <topology evidence="1">Single-pass type I membrane protein</topology>
    </subcellularLocation>
</comment>
<keyword evidence="10 15" id="KW-1133">Transmembrane helix</keyword>
<feature type="chain" id="PRO_5020481753" description="Store-operated calcium entry-associated regulatory factor" evidence="16">
    <location>
        <begin position="29"/>
        <end position="361"/>
    </location>
</feature>
<feature type="compositionally biased region" description="Gly residues" evidence="14">
    <location>
        <begin position="310"/>
        <end position="328"/>
    </location>
</feature>
<feature type="transmembrane region" description="Helical" evidence="15">
    <location>
        <begin position="181"/>
        <end position="202"/>
    </location>
</feature>
<feature type="compositionally biased region" description="Low complexity" evidence="14">
    <location>
        <begin position="329"/>
        <end position="348"/>
    </location>
</feature>
<evidence type="ECO:0000256" key="7">
    <source>
        <dbReference type="ARBA" id="ARBA00022729"/>
    </source>
</evidence>
<feature type="compositionally biased region" description="Gly residues" evidence="14">
    <location>
        <begin position="221"/>
        <end position="242"/>
    </location>
</feature>
<organism evidence="17 18">
    <name type="scientific">Monosporascus ibericus</name>
    <dbReference type="NCBI Taxonomy" id="155417"/>
    <lineage>
        <taxon>Eukaryota</taxon>
        <taxon>Fungi</taxon>
        <taxon>Dikarya</taxon>
        <taxon>Ascomycota</taxon>
        <taxon>Pezizomycotina</taxon>
        <taxon>Sordariomycetes</taxon>
        <taxon>Xylariomycetidae</taxon>
        <taxon>Xylariales</taxon>
        <taxon>Xylariales incertae sedis</taxon>
        <taxon>Monosporascus</taxon>
    </lineage>
</organism>
<dbReference type="PANTHER" id="PTHR15929:SF0">
    <property type="entry name" value="STORE-OPERATED CALCIUM ENTRY-ASSOCIATED REGULATORY FACTOR"/>
    <property type="match status" value="1"/>
</dbReference>
<evidence type="ECO:0000256" key="3">
    <source>
        <dbReference type="ARBA" id="ARBA00016584"/>
    </source>
</evidence>
<comment type="similarity">
    <text evidence="2">Belongs to the SARAF family.</text>
</comment>
<feature type="region of interest" description="Disordered" evidence="14">
    <location>
        <begin position="207"/>
        <end position="267"/>
    </location>
</feature>
<keyword evidence="4" id="KW-0813">Transport</keyword>
<evidence type="ECO:0000256" key="15">
    <source>
        <dbReference type="SAM" id="Phobius"/>
    </source>
</evidence>
<accession>A0A4V1XA74</accession>
<dbReference type="STRING" id="155417.A0A4V1XA74"/>
<evidence type="ECO:0000256" key="6">
    <source>
        <dbReference type="ARBA" id="ARBA00022692"/>
    </source>
</evidence>
<dbReference type="GO" id="GO:0006816">
    <property type="term" value="P:calcium ion transport"/>
    <property type="evidence" value="ECO:0007669"/>
    <property type="project" value="UniProtKB-KW"/>
</dbReference>
<dbReference type="EMBL" id="QJNU01000345">
    <property type="protein sequence ID" value="RYP01759.1"/>
    <property type="molecule type" value="Genomic_DNA"/>
</dbReference>
<evidence type="ECO:0000256" key="14">
    <source>
        <dbReference type="SAM" id="MobiDB-lite"/>
    </source>
</evidence>
<keyword evidence="8" id="KW-0256">Endoplasmic reticulum</keyword>
<evidence type="ECO:0000256" key="11">
    <source>
        <dbReference type="ARBA" id="ARBA00023065"/>
    </source>
</evidence>
<evidence type="ECO:0000256" key="12">
    <source>
        <dbReference type="ARBA" id="ARBA00023136"/>
    </source>
</evidence>
<evidence type="ECO:0000256" key="13">
    <source>
        <dbReference type="ARBA" id="ARBA00031116"/>
    </source>
</evidence>
<dbReference type="Pfam" id="PF06682">
    <property type="entry name" value="SARAF"/>
    <property type="match status" value="1"/>
</dbReference>
<evidence type="ECO:0000256" key="5">
    <source>
        <dbReference type="ARBA" id="ARBA00022568"/>
    </source>
</evidence>
<feature type="compositionally biased region" description="Low complexity" evidence="14">
    <location>
        <begin position="290"/>
        <end position="305"/>
    </location>
</feature>
<evidence type="ECO:0000256" key="1">
    <source>
        <dbReference type="ARBA" id="ARBA00004115"/>
    </source>
</evidence>
<gene>
    <name evidence="17" type="ORF">DL764_006079</name>
</gene>
<dbReference type="Proteomes" id="UP000293360">
    <property type="component" value="Unassembled WGS sequence"/>
</dbReference>
<evidence type="ECO:0000256" key="16">
    <source>
        <dbReference type="SAM" id="SignalP"/>
    </source>
</evidence>
<evidence type="ECO:0000256" key="10">
    <source>
        <dbReference type="ARBA" id="ARBA00022989"/>
    </source>
</evidence>
<sequence length="361" mass="37235">MQLPANPLSLSLSLFLLLLPFTPTPTSAKKPPKDAILLSNVQGITLRGGGALTAHRRVPAIPQLRCISPRAICRLHEVDVMRCVNQGGGYGGAEDVQWSCTASLPPELRLGSTDVICEGYSGPDDPHVLRGGCGVEYRLVLTEKGEERFPELAGAGSGGSFWGGVGKKGKGGNSEWGDVDWAAWIFGVVFFAIAVWIVYSAAHRATDNARRVTPPRRPRRGGGGDGAGGGWWPGGGGGGDGGDGWDDPPPPYPGTKPSYSSSSSSRGAERWGPGFWSGLAGGAAAGYAASNWSRNRNNNTNNSSRLRNDYGGGGAWGSGSGGGWGVGRSGSSSSRSGSGSGSGSTSSSRYESTGFGSTSRR</sequence>
<keyword evidence="12 15" id="KW-0472">Membrane</keyword>
<keyword evidence="9" id="KW-0106">Calcium</keyword>
<feature type="compositionally biased region" description="Polar residues" evidence="14">
    <location>
        <begin position="349"/>
        <end position="361"/>
    </location>
</feature>
<keyword evidence="18" id="KW-1185">Reference proteome</keyword>
<proteinExistence type="inferred from homology"/>
<feature type="region of interest" description="Disordered" evidence="14">
    <location>
        <begin position="290"/>
        <end position="361"/>
    </location>
</feature>
<dbReference type="OrthoDB" id="20303at2759"/>
<evidence type="ECO:0000256" key="2">
    <source>
        <dbReference type="ARBA" id="ARBA00006833"/>
    </source>
</evidence>
<evidence type="ECO:0000313" key="18">
    <source>
        <dbReference type="Proteomes" id="UP000293360"/>
    </source>
</evidence>